<feature type="region of interest" description="Disordered" evidence="6">
    <location>
        <begin position="39"/>
        <end position="63"/>
    </location>
</feature>
<dbReference type="PANTHER" id="PTHR30124:SF0">
    <property type="entry name" value="MEMBRANE-BOUND LYTIC MUREIN TRANSGLYCOSYLASE A"/>
    <property type="match status" value="1"/>
</dbReference>
<evidence type="ECO:0000256" key="3">
    <source>
        <dbReference type="ARBA" id="ARBA00023239"/>
    </source>
</evidence>
<accession>T1XJT7</accession>
<keyword evidence="3" id="KW-0456">Lyase</keyword>
<dbReference type="Pfam" id="PF06725">
    <property type="entry name" value="3D"/>
    <property type="match status" value="1"/>
</dbReference>
<gene>
    <name evidence="8" type="ORF">VAPA_1c53430</name>
</gene>
<dbReference type="PIRSF" id="PIRSF019422">
    <property type="entry name" value="MltA"/>
    <property type="match status" value="1"/>
</dbReference>
<dbReference type="HOGENOM" id="CLU_037751_0_0_4"/>
<evidence type="ECO:0000256" key="5">
    <source>
        <dbReference type="ARBA" id="ARBA00030918"/>
    </source>
</evidence>
<dbReference type="PATRIC" id="fig|1246301.3.peg.5352"/>
<evidence type="ECO:0000259" key="7">
    <source>
        <dbReference type="SMART" id="SM00925"/>
    </source>
</evidence>
<dbReference type="InterPro" id="IPR036908">
    <property type="entry name" value="RlpA-like_sf"/>
</dbReference>
<evidence type="ECO:0000256" key="1">
    <source>
        <dbReference type="ARBA" id="ARBA00001420"/>
    </source>
</evidence>
<dbReference type="InterPro" id="IPR026044">
    <property type="entry name" value="MltA"/>
</dbReference>
<dbReference type="GO" id="GO:0009253">
    <property type="term" value="P:peptidoglycan catabolic process"/>
    <property type="evidence" value="ECO:0007669"/>
    <property type="project" value="TreeGrafter"/>
</dbReference>
<dbReference type="GO" id="GO:0004553">
    <property type="term" value="F:hydrolase activity, hydrolyzing O-glycosyl compounds"/>
    <property type="evidence" value="ECO:0007669"/>
    <property type="project" value="InterPro"/>
</dbReference>
<dbReference type="Gene3D" id="2.40.240.50">
    <property type="entry name" value="Barwin-like endoglucanases"/>
    <property type="match status" value="1"/>
</dbReference>
<dbReference type="AlphaFoldDB" id="T1XJT7"/>
<dbReference type="InterPro" id="IPR005300">
    <property type="entry name" value="MltA_B"/>
</dbReference>
<dbReference type="CDD" id="cd14485">
    <property type="entry name" value="mltA_like_LT_A"/>
    <property type="match status" value="1"/>
</dbReference>
<evidence type="ECO:0000256" key="6">
    <source>
        <dbReference type="SAM" id="MobiDB-lite"/>
    </source>
</evidence>
<proteinExistence type="predicted"/>
<keyword evidence="4" id="KW-0961">Cell wall biogenesis/degradation</keyword>
<dbReference type="CDD" id="cd14668">
    <property type="entry name" value="mlta_B"/>
    <property type="match status" value="1"/>
</dbReference>
<dbReference type="EMBL" id="CP003911">
    <property type="protein sequence ID" value="AGU52395.1"/>
    <property type="molecule type" value="Genomic_DNA"/>
</dbReference>
<evidence type="ECO:0000313" key="8">
    <source>
        <dbReference type="EMBL" id="AGU52395.1"/>
    </source>
</evidence>
<evidence type="ECO:0000256" key="4">
    <source>
        <dbReference type="ARBA" id="ARBA00023316"/>
    </source>
</evidence>
<comment type="catalytic activity">
    <reaction evidence="1">
        <text>Exolytic cleavage of the (1-&gt;4)-beta-glycosidic linkage between N-acetylmuramic acid (MurNAc) and N-acetylglucosamine (GlcNAc) residues in peptidoglycan, from either the reducing or the non-reducing ends of the peptidoglycan chains, with concomitant formation of a 1,6-anhydrobond in the MurNAc residue.</text>
        <dbReference type="EC" id="4.2.2.n1"/>
    </reaction>
</comment>
<reference evidence="8 9" key="1">
    <citation type="submission" date="2012-10" db="EMBL/GenBank/DDBJ databases">
        <title>Genome sequence of Variovorax paradoxus B4.</title>
        <authorList>
            <person name="Schuldes J."/>
            <person name="Brandt U."/>
            <person name="Hiessl S."/>
            <person name="Wuebbeler J.H."/>
            <person name="Thuermer A."/>
            <person name="Steinbuechel A."/>
            <person name="Daniel R."/>
        </authorList>
    </citation>
    <scope>NUCLEOTIDE SEQUENCE [LARGE SCALE GENOMIC DNA]</scope>
    <source>
        <strain evidence="8 9">B4</strain>
    </source>
</reference>
<dbReference type="InterPro" id="IPR010611">
    <property type="entry name" value="3D_dom"/>
</dbReference>
<dbReference type="SMART" id="SM00925">
    <property type="entry name" value="MltA"/>
    <property type="match status" value="1"/>
</dbReference>
<dbReference type="GO" id="GO:0008933">
    <property type="term" value="F:peptidoglycan lytic transglycosylase activity"/>
    <property type="evidence" value="ECO:0007669"/>
    <property type="project" value="TreeGrafter"/>
</dbReference>
<feature type="domain" description="Lytic transglycosylase MltA" evidence="7">
    <location>
        <begin position="153"/>
        <end position="293"/>
    </location>
</feature>
<sequence length="393" mass="42975">MNTSPAPRASSKIKPMRNGLQWLVGLAIVTTLAGCSIAPRAPDTPPRADVTPPRDLGPLTGSLAHPKSRWVPVGWSELPGFGDDPLHEAWIALLANCARPNAAFAPLCRDVRQLAIATPEEQRQWMTDRLQPYRVESLAGSSEGKLTSYYEPVYEASRVPTATFSVPIYQAPDGLVPRRPWYTRQEIETLPEAQAALRGREIAWMADPIDALMLHIQGSGRLRITEANGIQRTVRVAFSATNEQPYKSVQQWLIAQGVAKVGKWPDDTKAWAAQNPQRVTQLLWSNPRYVFFREETMSELDAAFGPRGAQGVPLTAGRSIAVDRESIPYGTPVWLASSGPAAQLQKLVVAQDTGSAILGAVRADYFAGTGADAGRLAASMNQPLRLWALWPKQ</sequence>
<dbReference type="EC" id="4.2.2.n1" evidence="2"/>
<dbReference type="PANTHER" id="PTHR30124">
    <property type="entry name" value="MEMBRANE-BOUND LYTIC MUREIN TRANSGLYCOSYLASE A"/>
    <property type="match status" value="1"/>
</dbReference>
<dbReference type="Proteomes" id="UP000016223">
    <property type="component" value="Chromosome 1"/>
</dbReference>
<dbReference type="GO" id="GO:0019867">
    <property type="term" value="C:outer membrane"/>
    <property type="evidence" value="ECO:0007669"/>
    <property type="project" value="InterPro"/>
</dbReference>
<evidence type="ECO:0000256" key="2">
    <source>
        <dbReference type="ARBA" id="ARBA00012587"/>
    </source>
</evidence>
<name>T1XJT7_VARPD</name>
<evidence type="ECO:0000313" key="9">
    <source>
        <dbReference type="Proteomes" id="UP000016223"/>
    </source>
</evidence>
<organism evidence="8 9">
    <name type="scientific">Variovorax paradoxus B4</name>
    <dbReference type="NCBI Taxonomy" id="1246301"/>
    <lineage>
        <taxon>Bacteria</taxon>
        <taxon>Pseudomonadati</taxon>
        <taxon>Pseudomonadota</taxon>
        <taxon>Betaproteobacteria</taxon>
        <taxon>Burkholderiales</taxon>
        <taxon>Comamonadaceae</taxon>
        <taxon>Variovorax</taxon>
    </lineage>
</organism>
<dbReference type="Pfam" id="PF03562">
    <property type="entry name" value="MltA"/>
    <property type="match status" value="1"/>
</dbReference>
<dbReference type="KEGG" id="vpd:VAPA_1c53430"/>
<dbReference type="Gene3D" id="2.40.40.10">
    <property type="entry name" value="RlpA-like domain"/>
    <property type="match status" value="2"/>
</dbReference>
<dbReference type="GO" id="GO:0071555">
    <property type="term" value="P:cell wall organization"/>
    <property type="evidence" value="ECO:0007669"/>
    <property type="project" value="UniProtKB-KW"/>
</dbReference>
<dbReference type="SUPFAM" id="SSF50685">
    <property type="entry name" value="Barwin-like endoglucanases"/>
    <property type="match status" value="1"/>
</dbReference>
<protein>
    <recommendedName>
        <fullName evidence="2">peptidoglycan lytic exotransglycosylase</fullName>
        <ecNumber evidence="2">4.2.2.n1</ecNumber>
    </recommendedName>
    <alternativeName>
        <fullName evidence="5">Murein hydrolase A</fullName>
    </alternativeName>
</protein>
<dbReference type="GO" id="GO:0009254">
    <property type="term" value="P:peptidoglycan turnover"/>
    <property type="evidence" value="ECO:0007669"/>
    <property type="project" value="InterPro"/>
</dbReference>